<organism evidence="1 2">
    <name type="scientific">Candidatus Kaiserbacteria bacterium RIFCSPHIGHO2_02_FULL_54_22</name>
    <dbReference type="NCBI Taxonomy" id="1798495"/>
    <lineage>
        <taxon>Bacteria</taxon>
        <taxon>Candidatus Kaiseribacteriota</taxon>
    </lineage>
</organism>
<dbReference type="EMBL" id="MFLI01000007">
    <property type="protein sequence ID" value="OGG62363.1"/>
    <property type="molecule type" value="Genomic_DNA"/>
</dbReference>
<evidence type="ECO:0000313" key="2">
    <source>
        <dbReference type="Proteomes" id="UP000178532"/>
    </source>
</evidence>
<name>A0A1F6DLU5_9BACT</name>
<dbReference type="AlphaFoldDB" id="A0A1F6DLU5"/>
<accession>A0A1F6DLU5</accession>
<comment type="caution">
    <text evidence="1">The sequence shown here is derived from an EMBL/GenBank/DDBJ whole genome shotgun (WGS) entry which is preliminary data.</text>
</comment>
<reference evidence="1 2" key="1">
    <citation type="journal article" date="2016" name="Nat. Commun.">
        <title>Thousands of microbial genomes shed light on interconnected biogeochemical processes in an aquifer system.</title>
        <authorList>
            <person name="Anantharaman K."/>
            <person name="Brown C.T."/>
            <person name="Hug L.A."/>
            <person name="Sharon I."/>
            <person name="Castelle C.J."/>
            <person name="Probst A.J."/>
            <person name="Thomas B.C."/>
            <person name="Singh A."/>
            <person name="Wilkins M.J."/>
            <person name="Karaoz U."/>
            <person name="Brodie E.L."/>
            <person name="Williams K.H."/>
            <person name="Hubbard S.S."/>
            <person name="Banfield J.F."/>
        </authorList>
    </citation>
    <scope>NUCLEOTIDE SEQUENCE [LARGE SCALE GENOMIC DNA]</scope>
</reference>
<dbReference type="Proteomes" id="UP000178532">
    <property type="component" value="Unassembled WGS sequence"/>
</dbReference>
<protein>
    <submittedName>
        <fullName evidence="1">Uncharacterized protein</fullName>
    </submittedName>
</protein>
<evidence type="ECO:0000313" key="1">
    <source>
        <dbReference type="EMBL" id="OGG62363.1"/>
    </source>
</evidence>
<sequence>MAGALVEHQRAFEVMPTEDRQWVIMNTVTAIGLFAEAVKNRSFSAVKKLLEFVKTVSLPAIGTFVVADKLRPGKTIDGIEVGWLGDNIKKYFLSKIEKNVVAAEELKVSKLLKGSRDPAIITEFGGEEKVEITFGQYWEFLKTADQNSWYVAYIRDVWGVLWAVCGYWDDGGWYFEAFPLDYPHRWDVGGQFLSR</sequence>
<proteinExistence type="predicted"/>
<gene>
    <name evidence="1" type="ORF">A3C19_00220</name>
</gene>